<dbReference type="AlphaFoldDB" id="A0A937JE64"/>
<feature type="transmembrane region" description="Helical" evidence="13">
    <location>
        <begin position="106"/>
        <end position="127"/>
    </location>
</feature>
<evidence type="ECO:0000256" key="12">
    <source>
        <dbReference type="PIRSR" id="PIRSR000178-1"/>
    </source>
</evidence>
<evidence type="ECO:0000256" key="1">
    <source>
        <dbReference type="ARBA" id="ARBA00004050"/>
    </source>
</evidence>
<dbReference type="InterPro" id="IPR000701">
    <property type="entry name" value="SuccDH_FuR_B_TM-su"/>
</dbReference>
<comment type="caution">
    <text evidence="14">The sequence shown here is derived from an EMBL/GenBank/DDBJ whole genome shotgun (WGS) entry which is preliminary data.</text>
</comment>
<protein>
    <recommendedName>
        <fullName evidence="4">Succinate dehydrogenase cytochrome b556 subunit</fullName>
    </recommendedName>
</protein>
<feature type="transmembrane region" description="Helical" evidence="13">
    <location>
        <begin position="30"/>
        <end position="50"/>
    </location>
</feature>
<evidence type="ECO:0000256" key="6">
    <source>
        <dbReference type="ARBA" id="ARBA00022692"/>
    </source>
</evidence>
<dbReference type="PANTHER" id="PTHR10978">
    <property type="entry name" value="SUCCINATE DEHYDROGENASE CYTOCHROME B560 SUBUNIT"/>
    <property type="match status" value="1"/>
</dbReference>
<keyword evidence="5 12" id="KW-0349">Heme</keyword>
<dbReference type="EMBL" id="JADHSG010000002">
    <property type="protein sequence ID" value="MBL6903083.1"/>
    <property type="molecule type" value="Genomic_DNA"/>
</dbReference>
<proteinExistence type="inferred from homology"/>
<comment type="subcellular location">
    <subcellularLocation>
        <location evidence="2">Membrane</location>
    </subcellularLocation>
</comment>
<dbReference type="GO" id="GO:0046872">
    <property type="term" value="F:metal ion binding"/>
    <property type="evidence" value="ECO:0007669"/>
    <property type="project" value="UniProtKB-KW"/>
</dbReference>
<evidence type="ECO:0000256" key="8">
    <source>
        <dbReference type="ARBA" id="ARBA00022989"/>
    </source>
</evidence>
<organism evidence="14 15">
    <name type="scientific">SAR86 cluster bacterium</name>
    <dbReference type="NCBI Taxonomy" id="2030880"/>
    <lineage>
        <taxon>Bacteria</taxon>
        <taxon>Pseudomonadati</taxon>
        <taxon>Pseudomonadota</taxon>
        <taxon>Gammaproteobacteria</taxon>
        <taxon>SAR86 cluster</taxon>
    </lineage>
</organism>
<keyword evidence="8 13" id="KW-1133">Transmembrane helix</keyword>
<evidence type="ECO:0000256" key="4">
    <source>
        <dbReference type="ARBA" id="ARBA00020076"/>
    </source>
</evidence>
<comment type="subunit">
    <text evidence="11">Part of an enzyme complex containing four subunits: a flavoprotein, an iron-sulfur protein, plus two membrane-anchoring proteins, SdhC and SdhD. The complex can form homotrimers.</text>
</comment>
<accession>A0A937JE64</accession>
<gene>
    <name evidence="14" type="primary">sdhC</name>
    <name evidence="14" type="ORF">ISR29_02670</name>
</gene>
<evidence type="ECO:0000256" key="3">
    <source>
        <dbReference type="ARBA" id="ARBA00007244"/>
    </source>
</evidence>
<feature type="transmembrane region" description="Helical" evidence="13">
    <location>
        <begin position="62"/>
        <end position="85"/>
    </location>
</feature>
<name>A0A937JE64_9GAMM</name>
<evidence type="ECO:0000256" key="11">
    <source>
        <dbReference type="ARBA" id="ARBA00025912"/>
    </source>
</evidence>
<evidence type="ECO:0000256" key="5">
    <source>
        <dbReference type="ARBA" id="ARBA00022617"/>
    </source>
</evidence>
<evidence type="ECO:0000313" key="15">
    <source>
        <dbReference type="Proteomes" id="UP000705230"/>
    </source>
</evidence>
<dbReference type="GO" id="GO:0005886">
    <property type="term" value="C:plasma membrane"/>
    <property type="evidence" value="ECO:0007669"/>
    <property type="project" value="TreeGrafter"/>
</dbReference>
<dbReference type="GO" id="GO:0009055">
    <property type="term" value="F:electron transfer activity"/>
    <property type="evidence" value="ECO:0007669"/>
    <property type="project" value="InterPro"/>
</dbReference>
<dbReference type="PIRSF" id="PIRSF000178">
    <property type="entry name" value="SDH_cyt_b560"/>
    <property type="match status" value="1"/>
</dbReference>
<dbReference type="Gene3D" id="1.20.1300.10">
    <property type="entry name" value="Fumarate reductase/succinate dehydrogenase, transmembrane subunit"/>
    <property type="match status" value="1"/>
</dbReference>
<dbReference type="InterPro" id="IPR034804">
    <property type="entry name" value="SQR/QFR_C/D"/>
</dbReference>
<keyword evidence="7 12" id="KW-0479">Metal-binding</keyword>
<dbReference type="CDD" id="cd03499">
    <property type="entry name" value="SQR_TypeC_SdhC"/>
    <property type="match status" value="1"/>
</dbReference>
<keyword evidence="6 13" id="KW-0812">Transmembrane</keyword>
<evidence type="ECO:0000256" key="9">
    <source>
        <dbReference type="ARBA" id="ARBA00023004"/>
    </source>
</evidence>
<sequence>MKNDHRPVNINLIKIKLPISALASITHRLAGMYIFFITYPLSVFLFYLSISSSESFLNLTNILINSIYISTFVAFSYLVLWFHILTGVRHLIMDMHIGESLEASKYSSILVFFIWGLSVIGTFMVMYI</sequence>
<dbReference type="NCBIfam" id="TIGR02970">
    <property type="entry name" value="succ_dehyd_cytB"/>
    <property type="match status" value="1"/>
</dbReference>
<comment type="function">
    <text evidence="1">Membrane-anchoring subunit of succinate dehydrogenase (SDH).</text>
</comment>
<dbReference type="GO" id="GO:0006099">
    <property type="term" value="P:tricarboxylic acid cycle"/>
    <property type="evidence" value="ECO:0007669"/>
    <property type="project" value="InterPro"/>
</dbReference>
<dbReference type="Proteomes" id="UP000705230">
    <property type="component" value="Unassembled WGS sequence"/>
</dbReference>
<keyword evidence="9 12" id="KW-0408">Iron</keyword>
<reference evidence="14" key="1">
    <citation type="submission" date="2020-10" db="EMBL/GenBank/DDBJ databases">
        <title>Microbiome of the Black Sea water column analyzed by genome centric metagenomics.</title>
        <authorList>
            <person name="Cabello-Yeves P.J."/>
            <person name="Callieri C."/>
            <person name="Picazo A."/>
            <person name="Mehrshad M."/>
            <person name="Haro-Moreno J.M."/>
            <person name="Roda-Garcia J."/>
            <person name="Dzembekova N."/>
            <person name="Slabakova V."/>
            <person name="Slabakova N."/>
            <person name="Moncheva S."/>
            <person name="Rodriguez-Valera F."/>
        </authorList>
    </citation>
    <scope>NUCLEOTIDE SEQUENCE</scope>
    <source>
        <strain evidence="14">BS30m-G43</strain>
    </source>
</reference>
<keyword evidence="10 13" id="KW-0472">Membrane</keyword>
<evidence type="ECO:0000256" key="2">
    <source>
        <dbReference type="ARBA" id="ARBA00004370"/>
    </source>
</evidence>
<comment type="cofactor">
    <cofactor evidence="12">
        <name>heme</name>
        <dbReference type="ChEBI" id="CHEBI:30413"/>
    </cofactor>
    <text evidence="12">The heme is bound between the two transmembrane subunits.</text>
</comment>
<dbReference type="PANTHER" id="PTHR10978:SF5">
    <property type="entry name" value="SUCCINATE DEHYDROGENASE CYTOCHROME B560 SUBUNIT, MITOCHONDRIAL"/>
    <property type="match status" value="1"/>
</dbReference>
<evidence type="ECO:0000313" key="14">
    <source>
        <dbReference type="EMBL" id="MBL6903083.1"/>
    </source>
</evidence>
<dbReference type="SUPFAM" id="SSF81343">
    <property type="entry name" value="Fumarate reductase respiratory complex transmembrane subunits"/>
    <property type="match status" value="1"/>
</dbReference>
<feature type="binding site" description="axial binding residue" evidence="12">
    <location>
        <position position="83"/>
    </location>
    <ligand>
        <name>heme</name>
        <dbReference type="ChEBI" id="CHEBI:30413"/>
        <note>ligand shared with second transmembrane subunit</note>
    </ligand>
    <ligandPart>
        <name>Fe</name>
        <dbReference type="ChEBI" id="CHEBI:18248"/>
    </ligandPart>
</feature>
<dbReference type="Pfam" id="PF01127">
    <property type="entry name" value="Sdh_cyt"/>
    <property type="match status" value="1"/>
</dbReference>
<evidence type="ECO:0000256" key="10">
    <source>
        <dbReference type="ARBA" id="ARBA00023136"/>
    </source>
</evidence>
<evidence type="ECO:0000256" key="13">
    <source>
        <dbReference type="SAM" id="Phobius"/>
    </source>
</evidence>
<dbReference type="InterPro" id="IPR014314">
    <property type="entry name" value="Succ_DH_cytb556"/>
</dbReference>
<evidence type="ECO:0000256" key="7">
    <source>
        <dbReference type="ARBA" id="ARBA00022723"/>
    </source>
</evidence>
<comment type="similarity">
    <text evidence="3">Belongs to the cytochrome b560 family.</text>
</comment>